<gene>
    <name evidence="2" type="ORF">PECAL_6P16920</name>
</gene>
<organism evidence="2 3">
    <name type="scientific">Pelagomonas calceolata</name>
    <dbReference type="NCBI Taxonomy" id="35677"/>
    <lineage>
        <taxon>Eukaryota</taxon>
        <taxon>Sar</taxon>
        <taxon>Stramenopiles</taxon>
        <taxon>Ochrophyta</taxon>
        <taxon>Pelagophyceae</taxon>
        <taxon>Pelagomonadales</taxon>
        <taxon>Pelagomonadaceae</taxon>
        <taxon>Pelagomonas</taxon>
    </lineage>
</organism>
<name>A0A8J2X552_9STRA</name>
<feature type="region of interest" description="Disordered" evidence="1">
    <location>
        <begin position="44"/>
        <end position="101"/>
    </location>
</feature>
<evidence type="ECO:0000256" key="1">
    <source>
        <dbReference type="SAM" id="MobiDB-lite"/>
    </source>
</evidence>
<sequence length="331" mass="35730">MDYLAFGFSDGVGSRSSLSLQNGDQPIERRTSRLWINKLTGRVDDEPASLPARPNRLTPTRSFPQVAVGLEAPSDGRRTTQSPPRRLSTVVSDPSAQSGQSLDADLRNRLAACEEALDAVQTRLATLEAQVHGVDDDELEDVSDANWASATRAVTDLDRQVAALRRRLPPLDAPRDEPPPRPARAGWACCNFFGRRAPALPAGLPRPTSLDRITPFNERMAPTPASGTRCLDASPDAPAPVRGRRGFSGRFEPNLSEQLAQFSHKAPSPAESLFSRTLPKTSPLSTPGTSQEAHPPTPPLTPPLTPPEGTQTKPQVLVGRWLPAYGEEAPL</sequence>
<dbReference type="Proteomes" id="UP000789595">
    <property type="component" value="Unassembled WGS sequence"/>
</dbReference>
<evidence type="ECO:0000313" key="2">
    <source>
        <dbReference type="EMBL" id="CAH0380053.1"/>
    </source>
</evidence>
<dbReference type="EMBL" id="CAKKNE010000006">
    <property type="protein sequence ID" value="CAH0380053.1"/>
    <property type="molecule type" value="Genomic_DNA"/>
</dbReference>
<evidence type="ECO:0000313" key="3">
    <source>
        <dbReference type="Proteomes" id="UP000789595"/>
    </source>
</evidence>
<keyword evidence="3" id="KW-1185">Reference proteome</keyword>
<accession>A0A8J2X552</accession>
<feature type="region of interest" description="Disordered" evidence="1">
    <location>
        <begin position="221"/>
        <end position="313"/>
    </location>
</feature>
<feature type="compositionally biased region" description="Pro residues" evidence="1">
    <location>
        <begin position="295"/>
        <end position="306"/>
    </location>
</feature>
<proteinExistence type="predicted"/>
<feature type="compositionally biased region" description="Polar residues" evidence="1">
    <location>
        <begin position="274"/>
        <end position="292"/>
    </location>
</feature>
<comment type="caution">
    <text evidence="2">The sequence shown here is derived from an EMBL/GenBank/DDBJ whole genome shotgun (WGS) entry which is preliminary data.</text>
</comment>
<reference evidence="2" key="1">
    <citation type="submission" date="2021-11" db="EMBL/GenBank/DDBJ databases">
        <authorList>
            <consortium name="Genoscope - CEA"/>
            <person name="William W."/>
        </authorList>
    </citation>
    <scope>NUCLEOTIDE SEQUENCE</scope>
</reference>
<protein>
    <submittedName>
        <fullName evidence="2">Uncharacterized protein</fullName>
    </submittedName>
</protein>
<dbReference type="AlphaFoldDB" id="A0A8J2X552"/>
<feature type="compositionally biased region" description="Polar residues" evidence="1">
    <location>
        <begin position="79"/>
        <end position="101"/>
    </location>
</feature>